<feature type="domain" description="Peptidase A1" evidence="2">
    <location>
        <begin position="47"/>
        <end position="100"/>
    </location>
</feature>
<name>A0A9P7N148_9HYPO</name>
<feature type="chain" id="PRO_5040401512" description="Peptidase A1 domain-containing protein" evidence="1">
    <location>
        <begin position="27"/>
        <end position="100"/>
    </location>
</feature>
<dbReference type="EMBL" id="SRPW01004912">
    <property type="protein sequence ID" value="KAG5979594.1"/>
    <property type="molecule type" value="Genomic_DNA"/>
</dbReference>
<dbReference type="OrthoDB" id="771136at2759"/>
<evidence type="ECO:0000313" key="3">
    <source>
        <dbReference type="EMBL" id="KAG5979594.1"/>
    </source>
</evidence>
<dbReference type="InterPro" id="IPR021109">
    <property type="entry name" value="Peptidase_aspartic_dom_sf"/>
</dbReference>
<proteinExistence type="predicted"/>
<sequence>MADFKKASMALLAAAAVPALAVSAVANKLPAGVVAVPMIRGVEQAAYYAEFQVGTPPQKQLLKIDTGSPRYAFLDPHNAACAKPGQPCKTYGTFDNTTSS</sequence>
<evidence type="ECO:0000256" key="1">
    <source>
        <dbReference type="SAM" id="SignalP"/>
    </source>
</evidence>
<dbReference type="SUPFAM" id="SSF50630">
    <property type="entry name" value="Acid proteases"/>
    <property type="match status" value="1"/>
</dbReference>
<gene>
    <name evidence="3" type="ORF">E4U43_006860</name>
</gene>
<feature type="signal peptide" evidence="1">
    <location>
        <begin position="1"/>
        <end position="26"/>
    </location>
</feature>
<accession>A0A9P7N148</accession>
<keyword evidence="4" id="KW-1185">Reference proteome</keyword>
<dbReference type="InterPro" id="IPR033121">
    <property type="entry name" value="PEPTIDASE_A1"/>
</dbReference>
<dbReference type="Gene3D" id="2.40.70.10">
    <property type="entry name" value="Acid Proteases"/>
    <property type="match status" value="1"/>
</dbReference>
<protein>
    <recommendedName>
        <fullName evidence="2">Peptidase A1 domain-containing protein</fullName>
    </recommendedName>
</protein>
<dbReference type="Proteomes" id="UP000748025">
    <property type="component" value="Unassembled WGS sequence"/>
</dbReference>
<feature type="non-terminal residue" evidence="3">
    <location>
        <position position="100"/>
    </location>
</feature>
<dbReference type="AlphaFoldDB" id="A0A9P7N148"/>
<dbReference type="Pfam" id="PF00026">
    <property type="entry name" value="Asp"/>
    <property type="match status" value="1"/>
</dbReference>
<reference evidence="3" key="1">
    <citation type="journal article" date="2020" name="bioRxiv">
        <title>Whole genome comparisons of ergot fungi reveals the divergence and evolution of species within the genus Claviceps are the result of varying mechanisms driving genome evolution and host range expansion.</title>
        <authorList>
            <person name="Wyka S.A."/>
            <person name="Mondo S.J."/>
            <person name="Liu M."/>
            <person name="Dettman J."/>
            <person name="Nalam V."/>
            <person name="Broders K.D."/>
        </authorList>
    </citation>
    <scope>NUCLEOTIDE SEQUENCE</scope>
    <source>
        <strain evidence="3">CCC 602</strain>
    </source>
</reference>
<evidence type="ECO:0000259" key="2">
    <source>
        <dbReference type="PROSITE" id="PS51767"/>
    </source>
</evidence>
<evidence type="ECO:0000313" key="4">
    <source>
        <dbReference type="Proteomes" id="UP000748025"/>
    </source>
</evidence>
<organism evidence="3 4">
    <name type="scientific">Claviceps pusilla</name>
    <dbReference type="NCBI Taxonomy" id="123648"/>
    <lineage>
        <taxon>Eukaryota</taxon>
        <taxon>Fungi</taxon>
        <taxon>Dikarya</taxon>
        <taxon>Ascomycota</taxon>
        <taxon>Pezizomycotina</taxon>
        <taxon>Sordariomycetes</taxon>
        <taxon>Hypocreomycetidae</taxon>
        <taxon>Hypocreales</taxon>
        <taxon>Clavicipitaceae</taxon>
        <taxon>Claviceps</taxon>
    </lineage>
</organism>
<dbReference type="PROSITE" id="PS51767">
    <property type="entry name" value="PEPTIDASE_A1"/>
    <property type="match status" value="1"/>
</dbReference>
<keyword evidence="1" id="KW-0732">Signal</keyword>
<comment type="caution">
    <text evidence="3">The sequence shown here is derived from an EMBL/GenBank/DDBJ whole genome shotgun (WGS) entry which is preliminary data.</text>
</comment>